<evidence type="ECO:0000256" key="4">
    <source>
        <dbReference type="ARBA" id="ARBA00022801"/>
    </source>
</evidence>
<keyword evidence="2" id="KW-0479">Metal-binding</keyword>
<accession>A0ABU7Z1H5</accession>
<dbReference type="PANTHER" id="PTHR33146:SF26">
    <property type="entry name" value="ENDONUCLEASE 4"/>
    <property type="match status" value="1"/>
</dbReference>
<sequence length="265" mass="28447">MRRSRPVALVPLLLAAVLLLLAGPVGAWGPQGHRLVAALAWAGLTPQVRAEILVLLAGEPDPTLPGIANWADQLRAEDPDLGKRSASWHYVNIAEEDCHYDAARDCPGGNCVVGAIDRQLTILADHGQPLAVRRQALKFVVHFVGDVHQPLHAGFGHDKGGNTVQVHLDGDGSNLHRLWDSGLLNTADRDDADYLQHLQPPASGLDGAPADWAEASCRIAIQPGLYPARAKIDDAYVQRWRPIAEAQLRRGGARLAAVLNGALAR</sequence>
<evidence type="ECO:0000256" key="5">
    <source>
        <dbReference type="ARBA" id="ARBA00023157"/>
    </source>
</evidence>
<dbReference type="CDD" id="cd11010">
    <property type="entry name" value="S1-P1_nuclease"/>
    <property type="match status" value="1"/>
</dbReference>
<evidence type="ECO:0000256" key="3">
    <source>
        <dbReference type="ARBA" id="ARBA00022759"/>
    </source>
</evidence>
<keyword evidence="3" id="KW-0255">Endonuclease</keyword>
<evidence type="ECO:0000313" key="8">
    <source>
        <dbReference type="Proteomes" id="UP001355056"/>
    </source>
</evidence>
<dbReference type="PANTHER" id="PTHR33146">
    <property type="entry name" value="ENDONUCLEASE 4"/>
    <property type="match status" value="1"/>
</dbReference>
<keyword evidence="5" id="KW-1015">Disulfide bond</keyword>
<dbReference type="Pfam" id="PF02265">
    <property type="entry name" value="S1-P1_nuclease"/>
    <property type="match status" value="1"/>
</dbReference>
<keyword evidence="4" id="KW-0378">Hydrolase</keyword>
<evidence type="ECO:0000256" key="2">
    <source>
        <dbReference type="ARBA" id="ARBA00022723"/>
    </source>
</evidence>
<evidence type="ECO:0000256" key="6">
    <source>
        <dbReference type="ARBA" id="ARBA00023180"/>
    </source>
</evidence>
<dbReference type="InterPro" id="IPR008947">
    <property type="entry name" value="PLipase_C/P1_nuclease_dom_sf"/>
</dbReference>
<dbReference type="Gene3D" id="1.10.575.10">
    <property type="entry name" value="P1 Nuclease"/>
    <property type="match status" value="1"/>
</dbReference>
<dbReference type="EMBL" id="JAXGFP010000007">
    <property type="protein sequence ID" value="MEG3184918.1"/>
    <property type="molecule type" value="Genomic_DNA"/>
</dbReference>
<reference evidence="7 8" key="1">
    <citation type="journal article" date="2016" name="Int. J. Syst. Evol. Microbiol.">
        <title>Lysobacter erysipheiresistens sp. nov., an antagonist of powdery mildew, isolated from tobacco-cultivated soil.</title>
        <authorList>
            <person name="Xie B."/>
            <person name="Li T."/>
            <person name="Lin X."/>
            <person name="Wang C.J."/>
            <person name="Chen Y.J."/>
            <person name="Liu W.J."/>
            <person name="Zhao Z.W."/>
        </authorList>
    </citation>
    <scope>NUCLEOTIDE SEQUENCE [LARGE SCALE GENOMIC DNA]</scope>
    <source>
        <strain evidence="7 8">RS-LYSO-3</strain>
    </source>
</reference>
<keyword evidence="8" id="KW-1185">Reference proteome</keyword>
<gene>
    <name evidence="7" type="ORF">SNE34_12970</name>
</gene>
<dbReference type="SUPFAM" id="SSF48537">
    <property type="entry name" value="Phospholipase C/P1 nuclease"/>
    <property type="match status" value="1"/>
</dbReference>
<proteinExistence type="predicted"/>
<keyword evidence="1" id="KW-0540">Nuclease</keyword>
<protein>
    <submittedName>
        <fullName evidence="7">S1/P1 nuclease</fullName>
    </submittedName>
</protein>
<keyword evidence="6" id="KW-0325">Glycoprotein</keyword>
<dbReference type="Proteomes" id="UP001355056">
    <property type="component" value="Unassembled WGS sequence"/>
</dbReference>
<dbReference type="RefSeq" id="WP_332617904.1">
    <property type="nucleotide sequence ID" value="NZ_JAXGFP010000007.1"/>
</dbReference>
<organism evidence="7 8">
    <name type="scientific">Novilysobacter erysipheiresistens</name>
    <dbReference type="NCBI Taxonomy" id="1749332"/>
    <lineage>
        <taxon>Bacteria</taxon>
        <taxon>Pseudomonadati</taxon>
        <taxon>Pseudomonadota</taxon>
        <taxon>Gammaproteobacteria</taxon>
        <taxon>Lysobacterales</taxon>
        <taxon>Lysobacteraceae</taxon>
        <taxon>Novilysobacter</taxon>
    </lineage>
</organism>
<dbReference type="InterPro" id="IPR003154">
    <property type="entry name" value="S1/P1nuclease"/>
</dbReference>
<evidence type="ECO:0000256" key="1">
    <source>
        <dbReference type="ARBA" id="ARBA00022722"/>
    </source>
</evidence>
<evidence type="ECO:0000313" key="7">
    <source>
        <dbReference type="EMBL" id="MEG3184918.1"/>
    </source>
</evidence>
<name>A0ABU7Z1H5_9GAMM</name>
<comment type="caution">
    <text evidence="7">The sequence shown here is derived from an EMBL/GenBank/DDBJ whole genome shotgun (WGS) entry which is preliminary data.</text>
</comment>